<proteinExistence type="predicted"/>
<dbReference type="Pfam" id="PF01266">
    <property type="entry name" value="DAO"/>
    <property type="match status" value="1"/>
</dbReference>
<dbReference type="OrthoDB" id="9767869at2"/>
<dbReference type="FunFam" id="2.102.10.10:FF:000014">
    <property type="entry name" value="Oxidoreductase, FAD dependent"/>
    <property type="match status" value="1"/>
</dbReference>
<dbReference type="STRING" id="237682.SAMN05421676_103226"/>
<feature type="domain" description="Rieske" evidence="6">
    <location>
        <begin position="428"/>
        <end position="517"/>
    </location>
</feature>
<keyword evidence="2" id="KW-0479">Metal-binding</keyword>
<evidence type="ECO:0000256" key="2">
    <source>
        <dbReference type="ARBA" id="ARBA00022723"/>
    </source>
</evidence>
<organism evidence="7 8">
    <name type="scientific">Salinibacillus kushneri</name>
    <dbReference type="NCBI Taxonomy" id="237682"/>
    <lineage>
        <taxon>Bacteria</taxon>
        <taxon>Bacillati</taxon>
        <taxon>Bacillota</taxon>
        <taxon>Bacilli</taxon>
        <taxon>Bacillales</taxon>
        <taxon>Bacillaceae</taxon>
        <taxon>Salinibacillus</taxon>
    </lineage>
</organism>
<dbReference type="InterPro" id="IPR005805">
    <property type="entry name" value="Rieske_Fe-S_prot_C"/>
</dbReference>
<keyword evidence="1" id="KW-0001">2Fe-2S</keyword>
<dbReference type="RefSeq" id="WP_093132927.1">
    <property type="nucleotide sequence ID" value="NZ_FOHJ01000003.1"/>
</dbReference>
<keyword evidence="4" id="KW-0411">Iron-sulfur</keyword>
<dbReference type="InterPro" id="IPR036922">
    <property type="entry name" value="Rieske_2Fe-2S_sf"/>
</dbReference>
<accession>A0A1I0CPL9</accession>
<dbReference type="GO" id="GO:0005737">
    <property type="term" value="C:cytoplasm"/>
    <property type="evidence" value="ECO:0007669"/>
    <property type="project" value="TreeGrafter"/>
</dbReference>
<dbReference type="GO" id="GO:0016020">
    <property type="term" value="C:membrane"/>
    <property type="evidence" value="ECO:0007669"/>
    <property type="project" value="InterPro"/>
</dbReference>
<evidence type="ECO:0000313" key="8">
    <source>
        <dbReference type="Proteomes" id="UP000199095"/>
    </source>
</evidence>
<dbReference type="Gene3D" id="3.50.50.60">
    <property type="entry name" value="FAD/NAD(P)-binding domain"/>
    <property type="match status" value="1"/>
</dbReference>
<evidence type="ECO:0000256" key="3">
    <source>
        <dbReference type="ARBA" id="ARBA00023004"/>
    </source>
</evidence>
<dbReference type="GO" id="GO:0016705">
    <property type="term" value="F:oxidoreductase activity, acting on paired donors, with incorporation or reduction of molecular oxygen"/>
    <property type="evidence" value="ECO:0007669"/>
    <property type="project" value="UniProtKB-ARBA"/>
</dbReference>
<dbReference type="AlphaFoldDB" id="A0A1I0CPL9"/>
<dbReference type="Gene3D" id="3.30.9.10">
    <property type="entry name" value="D-Amino Acid Oxidase, subunit A, domain 2"/>
    <property type="match status" value="1"/>
</dbReference>
<sequence length="517" mass="58237">MSQNKPSKNMMPTYPEPFWRDSVPFDQYDPLDKDIEADVVIVGGGITGITTGYLLQQEGMNVVILEASQILNGTTAHTTAKITAQHNIIYNEFMNHFGKEKARDYYEANMQAKAFIQDLIEKHDIDCDFKEQDAVIYATSNQSRMDLETEWDAYEKLGIDSEFLEDIPLPIDHVKGALVMKNQAQFHPLKYLKHLVDDFIKRGGKIYEKTTAVDVQEEARPKVITKPGYKAAAQYVISASHFPFYDFKGAYYSRMYASRSYVIGVKTREKFPGGMYLSADEPTRSLRTATYKGEEIVIVAGENHKTGHDTDTIKHYEALQDFANQKLGIKEFLYRWSAQDLTTLDKVPYIGRITANEPSILIATGFRKWGMTTSTVAAQLVTDIILRKDNPFEELYSPSRFKADPGLRRFVSQNLDVAGHFIKGKVGMKSKSTEDLENGEGAVVKIDGERAGAYKDENGKLYVVNTTCTHMGCELEWNSGEHTWDCPCHGSRFSIEGDIIEGPAERPLSQIDVDDGA</sequence>
<dbReference type="InterPro" id="IPR017941">
    <property type="entry name" value="Rieske_2Fe-2S"/>
</dbReference>
<name>A0A1I0CPL9_9BACI</name>
<dbReference type="GO" id="GO:0051537">
    <property type="term" value="F:2 iron, 2 sulfur cluster binding"/>
    <property type="evidence" value="ECO:0007669"/>
    <property type="project" value="UniProtKB-KW"/>
</dbReference>
<dbReference type="GO" id="GO:0046872">
    <property type="term" value="F:metal ion binding"/>
    <property type="evidence" value="ECO:0007669"/>
    <property type="project" value="UniProtKB-KW"/>
</dbReference>
<keyword evidence="5" id="KW-1015">Disulfide bond</keyword>
<dbReference type="Gene3D" id="2.102.10.10">
    <property type="entry name" value="Rieske [2Fe-2S] iron-sulphur domain"/>
    <property type="match status" value="1"/>
</dbReference>
<evidence type="ECO:0000313" key="7">
    <source>
        <dbReference type="EMBL" id="SET20970.1"/>
    </source>
</evidence>
<evidence type="ECO:0000256" key="4">
    <source>
        <dbReference type="ARBA" id="ARBA00023014"/>
    </source>
</evidence>
<dbReference type="PROSITE" id="PS51296">
    <property type="entry name" value="RIESKE"/>
    <property type="match status" value="1"/>
</dbReference>
<protein>
    <submittedName>
        <fullName evidence="7">Glycine/D-amino acid oxidase</fullName>
    </submittedName>
</protein>
<dbReference type="SUPFAM" id="SSF51905">
    <property type="entry name" value="FAD/NAD(P)-binding domain"/>
    <property type="match status" value="1"/>
</dbReference>
<evidence type="ECO:0000256" key="1">
    <source>
        <dbReference type="ARBA" id="ARBA00022714"/>
    </source>
</evidence>
<gene>
    <name evidence="7" type="ORF">SAMN05421676_103226</name>
</gene>
<dbReference type="PANTHER" id="PTHR13847:SF274">
    <property type="entry name" value="RIESKE 2FE-2S IRON-SULFUR PROTEIN YHFW-RELATED"/>
    <property type="match status" value="1"/>
</dbReference>
<dbReference type="InterPro" id="IPR038010">
    <property type="entry name" value="YhfW_C"/>
</dbReference>
<dbReference type="Proteomes" id="UP000199095">
    <property type="component" value="Unassembled WGS sequence"/>
</dbReference>
<dbReference type="InterPro" id="IPR036188">
    <property type="entry name" value="FAD/NAD-bd_sf"/>
</dbReference>
<dbReference type="Pfam" id="PF00355">
    <property type="entry name" value="Rieske"/>
    <property type="match status" value="1"/>
</dbReference>
<evidence type="ECO:0000256" key="5">
    <source>
        <dbReference type="ARBA" id="ARBA00023157"/>
    </source>
</evidence>
<keyword evidence="8" id="KW-1185">Reference proteome</keyword>
<keyword evidence="3" id="KW-0408">Iron</keyword>
<dbReference type="InterPro" id="IPR006076">
    <property type="entry name" value="FAD-dep_OxRdtase"/>
</dbReference>
<dbReference type="CDD" id="cd03477">
    <property type="entry name" value="Rieske_YhfW_C"/>
    <property type="match status" value="1"/>
</dbReference>
<reference evidence="8" key="1">
    <citation type="submission" date="2016-10" db="EMBL/GenBank/DDBJ databases">
        <authorList>
            <person name="Varghese N."/>
            <person name="Submissions S."/>
        </authorList>
    </citation>
    <scope>NUCLEOTIDE SEQUENCE [LARGE SCALE GENOMIC DNA]</scope>
    <source>
        <strain evidence="8">CGMCC 1.3566</strain>
    </source>
</reference>
<dbReference type="SUPFAM" id="SSF50022">
    <property type="entry name" value="ISP domain"/>
    <property type="match status" value="1"/>
</dbReference>
<evidence type="ECO:0000259" key="6">
    <source>
        <dbReference type="PROSITE" id="PS51296"/>
    </source>
</evidence>
<dbReference type="GO" id="GO:0004497">
    <property type="term" value="F:monooxygenase activity"/>
    <property type="evidence" value="ECO:0007669"/>
    <property type="project" value="UniProtKB-ARBA"/>
</dbReference>
<dbReference type="PANTHER" id="PTHR13847">
    <property type="entry name" value="SARCOSINE DEHYDROGENASE-RELATED"/>
    <property type="match status" value="1"/>
</dbReference>
<dbReference type="EMBL" id="FOHJ01000003">
    <property type="protein sequence ID" value="SET20970.1"/>
    <property type="molecule type" value="Genomic_DNA"/>
</dbReference>
<dbReference type="PRINTS" id="PR00162">
    <property type="entry name" value="RIESKE"/>
</dbReference>